<dbReference type="GO" id="GO:0003697">
    <property type="term" value="F:single-stranded DNA binding"/>
    <property type="evidence" value="ECO:0007669"/>
    <property type="project" value="TreeGrafter"/>
</dbReference>
<sequence>MRGIIVRVRLRHFMVFTDIEMTPGRNVNVIIAPNGCGKSSLISGIMLGLCGKPQDIGRAAHVGDYIKTGCSEANIEVELFNPGGNYIIERNINRANKSVWFLNGERVSQKQVEDLMATLHIQVSNLCQVLPQDRVYEFSRMDSKTLLESTEKSVGPEILLKYHTELKEMSKTRGEYEQKVKDQSAKLDREISTNRSLQTAVEMMKKKDHFMEKIRFFKQQRAWVVYREQYTLVQEMKNSLKEAKNNLLARKKEEQKINAGLETLRDNVSSLQKQARCKNDEKLQLEVKLQSTLGESMQQKEALERVDEKFDEAKNAEVLRLKELEQLRQHLSKLECDLANYSSVSEKETKERIDKITANMSVINQKLTEIRHEEEILQDSIRNVKHRIMVEEEKKKRLEDKANQRLKYVKEYLPEVYQAIIWLRKNTHEFAHKIFEPMMLVIDVKNDSYVKYLESAIPRRDLQAFICEDKEDMNKFISIMREQLKLSVNILYSGPEHHPSSWYTPKVPLEELKKYGFTMFVRDMFSAPETIMKYLCRTAGVHRIPVGESFMDDALYSLPLSLTIFFSGVNKYTIQVSKYTNERCFRIISIPPARMLSCGGDSNEVFRIDECIQKLLEEKRGLDGQLNSHQQNKQEQEKLVLEMRDERRKLQAGIGGKDLTERRIKSKKDQIASVERESINIDEERKKAFLEKKVIITNLCGIDEKVRVLAEKLDRGIREFAEINWNLHERKEHLKKRENDVRSTLRASAHQEDVVRALGDQYTKARNEAMQFHEEALRYTNGKAPDESFYKLITDDRDTLSRKIQELQAKADFMNEGNSNIRQEYEKRKKTIGELTDEIQMLQKKLGDINKSLLITREKWLPELQKLINKINENFGKYFARLGCAGEILLNCDDPDNYDTYGINIKVKFRDGDKLQDLNSFTQSGGERSVSTALYMIAMQEITHVPFRCVDEINQGMDAVNERRVFELLANAPADENTPQYFLLTPKLLPHLTYSRSMTVTCIMNGTVQKMRCWKIAQQVEARKKRSRKIRTS</sequence>
<dbReference type="AlphaFoldDB" id="A0AAN9Z5P2"/>
<evidence type="ECO:0000313" key="6">
    <source>
        <dbReference type="EMBL" id="KAK7865546.1"/>
    </source>
</evidence>
<comment type="similarity">
    <text evidence="1">Belongs to the SMC family. SMC5 subfamily.</text>
</comment>
<feature type="coiled-coil region" evidence="4">
    <location>
        <begin position="226"/>
        <end position="344"/>
    </location>
</feature>
<dbReference type="GO" id="GO:0005634">
    <property type="term" value="C:nucleus"/>
    <property type="evidence" value="ECO:0007669"/>
    <property type="project" value="TreeGrafter"/>
</dbReference>
<dbReference type="PANTHER" id="PTHR45916">
    <property type="entry name" value="STRUCTURAL MAINTENANCE OF CHROMOSOMES PROTEIN 5"/>
    <property type="match status" value="1"/>
</dbReference>
<dbReference type="PANTHER" id="PTHR45916:SF1">
    <property type="entry name" value="STRUCTURAL MAINTENANCE OF CHROMOSOMES PROTEIN 5"/>
    <property type="match status" value="1"/>
</dbReference>
<keyword evidence="7" id="KW-1185">Reference proteome</keyword>
<evidence type="ECO:0000256" key="2">
    <source>
        <dbReference type="ARBA" id="ARBA00018687"/>
    </source>
</evidence>
<dbReference type="Gene3D" id="3.40.50.300">
    <property type="entry name" value="P-loop containing nucleotide triphosphate hydrolases"/>
    <property type="match status" value="2"/>
</dbReference>
<evidence type="ECO:0000256" key="1">
    <source>
        <dbReference type="ARBA" id="ARBA00010171"/>
    </source>
</evidence>
<dbReference type="GO" id="GO:0000724">
    <property type="term" value="P:double-strand break repair via homologous recombination"/>
    <property type="evidence" value="ECO:0007669"/>
    <property type="project" value="TreeGrafter"/>
</dbReference>
<gene>
    <name evidence="6" type="ORF">R5R35_010088</name>
</gene>
<keyword evidence="3 4" id="KW-0175">Coiled coil</keyword>
<evidence type="ECO:0000313" key="7">
    <source>
        <dbReference type="Proteomes" id="UP001378592"/>
    </source>
</evidence>
<reference evidence="6 7" key="1">
    <citation type="submission" date="2024-03" db="EMBL/GenBank/DDBJ databases">
        <title>The genome assembly and annotation of the cricket Gryllus longicercus Weissman &amp; Gray.</title>
        <authorList>
            <person name="Szrajer S."/>
            <person name="Gray D."/>
            <person name="Ylla G."/>
        </authorList>
    </citation>
    <scope>NUCLEOTIDE SEQUENCE [LARGE SCALE GENOMIC DNA]</scope>
    <source>
        <strain evidence="6">DAG 2021-001</strain>
        <tissue evidence="6">Whole body minus gut</tissue>
    </source>
</reference>
<dbReference type="Pfam" id="PF02463">
    <property type="entry name" value="SMC_N"/>
    <property type="match status" value="1"/>
</dbReference>
<protein>
    <recommendedName>
        <fullName evidence="2">Structural maintenance of chromosomes protein 5</fullName>
    </recommendedName>
</protein>
<feature type="coiled-coil region" evidence="4">
    <location>
        <begin position="612"/>
        <end position="684"/>
    </location>
</feature>
<evidence type="ECO:0000259" key="5">
    <source>
        <dbReference type="Pfam" id="PF02463"/>
    </source>
</evidence>
<dbReference type="InterPro" id="IPR003395">
    <property type="entry name" value="RecF/RecN/SMC_N"/>
</dbReference>
<proteinExistence type="inferred from homology"/>
<evidence type="ECO:0000256" key="3">
    <source>
        <dbReference type="ARBA" id="ARBA00023054"/>
    </source>
</evidence>
<comment type="caution">
    <text evidence="6">The sequence shown here is derived from an EMBL/GenBank/DDBJ whole genome shotgun (WGS) entry which is preliminary data.</text>
</comment>
<feature type="coiled-coil region" evidence="4">
    <location>
        <begin position="790"/>
        <end position="852"/>
    </location>
</feature>
<dbReference type="InterPro" id="IPR027417">
    <property type="entry name" value="P-loop_NTPase"/>
</dbReference>
<accession>A0AAN9Z5P2</accession>
<name>A0AAN9Z5P2_9ORTH</name>
<dbReference type="Proteomes" id="UP001378592">
    <property type="component" value="Unassembled WGS sequence"/>
</dbReference>
<dbReference type="GO" id="GO:0030915">
    <property type="term" value="C:Smc5-Smc6 complex"/>
    <property type="evidence" value="ECO:0007669"/>
    <property type="project" value="TreeGrafter"/>
</dbReference>
<evidence type="ECO:0000256" key="4">
    <source>
        <dbReference type="SAM" id="Coils"/>
    </source>
</evidence>
<organism evidence="6 7">
    <name type="scientific">Gryllus longicercus</name>
    <dbReference type="NCBI Taxonomy" id="2509291"/>
    <lineage>
        <taxon>Eukaryota</taxon>
        <taxon>Metazoa</taxon>
        <taxon>Ecdysozoa</taxon>
        <taxon>Arthropoda</taxon>
        <taxon>Hexapoda</taxon>
        <taxon>Insecta</taxon>
        <taxon>Pterygota</taxon>
        <taxon>Neoptera</taxon>
        <taxon>Polyneoptera</taxon>
        <taxon>Orthoptera</taxon>
        <taxon>Ensifera</taxon>
        <taxon>Gryllidea</taxon>
        <taxon>Grylloidea</taxon>
        <taxon>Gryllidae</taxon>
        <taxon>Gryllinae</taxon>
        <taxon>Gryllus</taxon>
    </lineage>
</organism>
<dbReference type="SUPFAM" id="SSF52540">
    <property type="entry name" value="P-loop containing nucleoside triphosphate hydrolases"/>
    <property type="match status" value="2"/>
</dbReference>
<dbReference type="EMBL" id="JAZDUA010000172">
    <property type="protein sequence ID" value="KAK7865546.1"/>
    <property type="molecule type" value="Genomic_DNA"/>
</dbReference>
<feature type="domain" description="RecF/RecN/SMC N-terminal" evidence="5">
    <location>
        <begin position="5"/>
        <end position="972"/>
    </location>
</feature>